<organism evidence="1 2">
    <name type="scientific">Bursaphelenchus okinawaensis</name>
    <dbReference type="NCBI Taxonomy" id="465554"/>
    <lineage>
        <taxon>Eukaryota</taxon>
        <taxon>Metazoa</taxon>
        <taxon>Ecdysozoa</taxon>
        <taxon>Nematoda</taxon>
        <taxon>Chromadorea</taxon>
        <taxon>Rhabditida</taxon>
        <taxon>Tylenchina</taxon>
        <taxon>Tylenchomorpha</taxon>
        <taxon>Aphelenchoidea</taxon>
        <taxon>Aphelenchoididae</taxon>
        <taxon>Bursaphelenchus</taxon>
    </lineage>
</organism>
<dbReference type="AlphaFoldDB" id="A0A811JUA9"/>
<proteinExistence type="predicted"/>
<keyword evidence="2" id="KW-1185">Reference proteome</keyword>
<dbReference type="EMBL" id="CAJFDH010000001">
    <property type="protein sequence ID" value="CAD5206977.1"/>
    <property type="molecule type" value="Genomic_DNA"/>
</dbReference>
<reference evidence="1" key="1">
    <citation type="submission" date="2020-09" db="EMBL/GenBank/DDBJ databases">
        <authorList>
            <person name="Kikuchi T."/>
        </authorList>
    </citation>
    <scope>NUCLEOTIDE SEQUENCE</scope>
    <source>
        <strain evidence="1">SH1</strain>
    </source>
</reference>
<dbReference type="Proteomes" id="UP000783686">
    <property type="component" value="Unassembled WGS sequence"/>
</dbReference>
<evidence type="ECO:0000313" key="2">
    <source>
        <dbReference type="Proteomes" id="UP000614601"/>
    </source>
</evidence>
<gene>
    <name evidence="1" type="ORF">BOKJ2_LOCUS1661</name>
</gene>
<evidence type="ECO:0000313" key="1">
    <source>
        <dbReference type="EMBL" id="CAD5206977.1"/>
    </source>
</evidence>
<accession>A0A811JUA9</accession>
<dbReference type="Proteomes" id="UP000614601">
    <property type="component" value="Unassembled WGS sequence"/>
</dbReference>
<sequence length="73" mass="7884">MTCPGLKLNYHIPKLGNHIKQIGGALFVPRGDCGTETAGQIKPRKDVGGLISTKGRNVQTGRRSLWASSRALR</sequence>
<comment type="caution">
    <text evidence="1">The sequence shown here is derived from an EMBL/GenBank/DDBJ whole genome shotgun (WGS) entry which is preliminary data.</text>
</comment>
<protein>
    <submittedName>
        <fullName evidence="1">Uncharacterized protein</fullName>
    </submittedName>
</protein>
<dbReference type="EMBL" id="CAJFCW020000001">
    <property type="protein sequence ID" value="CAG9083884.1"/>
    <property type="molecule type" value="Genomic_DNA"/>
</dbReference>
<name>A0A811JUA9_9BILA</name>